<name>A0AA36FZS6_9BILA</name>
<sequence length="361" mass="41494">MIRTTGIEPEYEKLTPEFAESFVAGNPRLRRLCEADPDCPVKASELSPEKCLGFEPGCKLLNSYAANRTSYRPPRPDEKWIGDEKFQRDHFFNEGDFGYVKQRSILNEICTAENEDQATLQCSENLRHCWAKNIYFDFRNLRLKTSKRYREDVILKGQVGGNCAKFFPDVIRSNLEHLGYLQSWGHELQHFQSKPGFRVDVQNCDVIFDRPTVLIKLDASINMYHHFCDFVNLFASQMVNGSFARDIDIVWWDTDPHGFIDAFFGITWKAFSTRKPVELISLDQKRVCFKNALLPLLARQRFGLFYNTPLVRACSGTGLFHAFFSPYTAPPGYRAERADSGYGSNHFSRQGNPIPESFESG</sequence>
<feature type="non-terminal residue" evidence="1">
    <location>
        <position position="1"/>
    </location>
</feature>
<accession>A0AA36FZS6</accession>
<protein>
    <submittedName>
        <fullName evidence="1">Uncharacterized protein</fullName>
    </submittedName>
</protein>
<keyword evidence="2" id="KW-1185">Reference proteome</keyword>
<gene>
    <name evidence="1" type="ORF">MSPICULIGERA_LOCUS11366</name>
</gene>
<dbReference type="AlphaFoldDB" id="A0AA36FZS6"/>
<evidence type="ECO:0000313" key="1">
    <source>
        <dbReference type="EMBL" id="CAJ0572996.1"/>
    </source>
</evidence>
<organism evidence="1 2">
    <name type="scientific">Mesorhabditis spiculigera</name>
    <dbReference type="NCBI Taxonomy" id="96644"/>
    <lineage>
        <taxon>Eukaryota</taxon>
        <taxon>Metazoa</taxon>
        <taxon>Ecdysozoa</taxon>
        <taxon>Nematoda</taxon>
        <taxon>Chromadorea</taxon>
        <taxon>Rhabditida</taxon>
        <taxon>Rhabditina</taxon>
        <taxon>Rhabditomorpha</taxon>
        <taxon>Rhabditoidea</taxon>
        <taxon>Rhabditidae</taxon>
        <taxon>Mesorhabditinae</taxon>
        <taxon>Mesorhabditis</taxon>
    </lineage>
</organism>
<reference evidence="1" key="1">
    <citation type="submission" date="2023-06" db="EMBL/GenBank/DDBJ databases">
        <authorList>
            <person name="Delattre M."/>
        </authorList>
    </citation>
    <scope>NUCLEOTIDE SEQUENCE</scope>
    <source>
        <strain evidence="1">AF72</strain>
    </source>
</reference>
<dbReference type="EMBL" id="CATQJA010002610">
    <property type="protein sequence ID" value="CAJ0572996.1"/>
    <property type="molecule type" value="Genomic_DNA"/>
</dbReference>
<proteinExistence type="predicted"/>
<dbReference type="Proteomes" id="UP001177023">
    <property type="component" value="Unassembled WGS sequence"/>
</dbReference>
<comment type="caution">
    <text evidence="1">The sequence shown here is derived from an EMBL/GenBank/DDBJ whole genome shotgun (WGS) entry which is preliminary data.</text>
</comment>
<evidence type="ECO:0000313" key="2">
    <source>
        <dbReference type="Proteomes" id="UP001177023"/>
    </source>
</evidence>